<gene>
    <name evidence="2" type="ORF">NP590_07780</name>
</gene>
<reference evidence="2 3" key="1">
    <citation type="submission" date="2022-07" db="EMBL/GenBank/DDBJ databases">
        <title>Methylomonas rivi sp. nov., Methylomonas rosea sp. nov., Methylomonas aureus sp. nov. and Methylomonas subterranea sp. nov., four novel methanotrophs isolated from a freshwater creek and the deep terrestrial subsurface.</title>
        <authorList>
            <person name="Abin C."/>
            <person name="Sankaranarayanan K."/>
            <person name="Garner C."/>
            <person name="Sindelar R."/>
            <person name="Kotary K."/>
            <person name="Garner R."/>
            <person name="Barclay S."/>
            <person name="Lawson P."/>
            <person name="Krumholz L."/>
        </authorList>
    </citation>
    <scope>NUCLEOTIDE SEQUENCE [LARGE SCALE GENOMIC DNA]</scope>
    <source>
        <strain evidence="2 3">SURF-2</strain>
    </source>
</reference>
<dbReference type="Gene3D" id="1.10.10.10">
    <property type="entry name" value="Winged helix-like DNA-binding domain superfamily/Winged helix DNA-binding domain"/>
    <property type="match status" value="1"/>
</dbReference>
<dbReference type="EMBL" id="JANIBJ010000011">
    <property type="protein sequence ID" value="MCQ8104000.1"/>
    <property type="molecule type" value="Genomic_DNA"/>
</dbReference>
<dbReference type="InterPro" id="IPR000944">
    <property type="entry name" value="Tscrpt_reg_Rrf2"/>
</dbReference>
<keyword evidence="3" id="KW-1185">Reference proteome</keyword>
<dbReference type="Pfam" id="PF02082">
    <property type="entry name" value="Rrf2"/>
    <property type="match status" value="1"/>
</dbReference>
<dbReference type="RefSeq" id="WP_256601750.1">
    <property type="nucleotide sequence ID" value="NZ_JANIBJ010000011.1"/>
</dbReference>
<dbReference type="PANTHER" id="PTHR33221">
    <property type="entry name" value="WINGED HELIX-TURN-HELIX TRANSCRIPTIONAL REGULATOR, RRF2 FAMILY"/>
    <property type="match status" value="1"/>
</dbReference>
<evidence type="ECO:0000256" key="1">
    <source>
        <dbReference type="ARBA" id="ARBA00023125"/>
    </source>
</evidence>
<dbReference type="PROSITE" id="PS51197">
    <property type="entry name" value="HTH_RRF2_2"/>
    <property type="match status" value="1"/>
</dbReference>
<dbReference type="InterPro" id="IPR036390">
    <property type="entry name" value="WH_DNA-bd_sf"/>
</dbReference>
<dbReference type="NCBIfam" id="TIGR00738">
    <property type="entry name" value="rrf2_super"/>
    <property type="match status" value="1"/>
</dbReference>
<dbReference type="PANTHER" id="PTHR33221:SF4">
    <property type="entry name" value="HTH-TYPE TRANSCRIPTIONAL REPRESSOR NSRR"/>
    <property type="match status" value="1"/>
</dbReference>
<dbReference type="SUPFAM" id="SSF46785">
    <property type="entry name" value="Winged helix' DNA-binding domain"/>
    <property type="match status" value="1"/>
</dbReference>
<keyword evidence="1" id="KW-0238">DNA-binding</keyword>
<evidence type="ECO:0000313" key="2">
    <source>
        <dbReference type="EMBL" id="MCQ8104000.1"/>
    </source>
</evidence>
<organism evidence="2 3">
    <name type="scientific">Methylomonas subterranea</name>
    <dbReference type="NCBI Taxonomy" id="2952225"/>
    <lineage>
        <taxon>Bacteria</taxon>
        <taxon>Pseudomonadati</taxon>
        <taxon>Pseudomonadota</taxon>
        <taxon>Gammaproteobacteria</taxon>
        <taxon>Methylococcales</taxon>
        <taxon>Methylococcaceae</taxon>
        <taxon>Methylomonas</taxon>
    </lineage>
</organism>
<accession>A0ABT1TEX8</accession>
<protein>
    <submittedName>
        <fullName evidence="2">Rrf2 family transcriptional regulator</fullName>
    </submittedName>
</protein>
<proteinExistence type="predicted"/>
<comment type="caution">
    <text evidence="2">The sequence shown here is derived from an EMBL/GenBank/DDBJ whole genome shotgun (WGS) entry which is preliminary data.</text>
</comment>
<dbReference type="Proteomes" id="UP001524499">
    <property type="component" value="Unassembled WGS sequence"/>
</dbReference>
<name>A0ABT1TEX8_9GAMM</name>
<evidence type="ECO:0000313" key="3">
    <source>
        <dbReference type="Proteomes" id="UP001524499"/>
    </source>
</evidence>
<sequence>MQLTAHTDYGLRVLIYLTLHPDRLVTINELAAFFAISKNHLVKVVHNLGLKGFVRTVRGKGGGICLAAPAEKISVGSVVRELEGHFQMAECFNPNKQGLCALQPECGLTSLLSNAVGQFLRVLDGAVLSDLLPEGRLAGSMLAIDAGAAATPDHAGVKPGFAAGR</sequence>
<dbReference type="InterPro" id="IPR036388">
    <property type="entry name" value="WH-like_DNA-bd_sf"/>
</dbReference>